<feature type="domain" description="VTT" evidence="2">
    <location>
        <begin position="29"/>
        <end position="145"/>
    </location>
</feature>
<dbReference type="Pfam" id="PF09335">
    <property type="entry name" value="VTT_dom"/>
    <property type="match status" value="1"/>
</dbReference>
<keyword evidence="1" id="KW-0472">Membrane</keyword>
<name>A0A4R3NNB5_9GAMM</name>
<evidence type="ECO:0000313" key="3">
    <source>
        <dbReference type="EMBL" id="TCT31671.1"/>
    </source>
</evidence>
<dbReference type="InterPro" id="IPR051311">
    <property type="entry name" value="DedA_domain"/>
</dbReference>
<evidence type="ECO:0000259" key="2">
    <source>
        <dbReference type="Pfam" id="PF09335"/>
    </source>
</evidence>
<feature type="transmembrane region" description="Helical" evidence="1">
    <location>
        <begin position="12"/>
        <end position="35"/>
    </location>
</feature>
<comment type="caution">
    <text evidence="3">The sequence shown here is derived from an EMBL/GenBank/DDBJ whole genome shotgun (WGS) entry which is preliminary data.</text>
</comment>
<dbReference type="PANTHER" id="PTHR42709:SF2">
    <property type="entry name" value="INNER MEMBRANE PROTEIN YOHD"/>
    <property type="match status" value="1"/>
</dbReference>
<dbReference type="AlphaFoldDB" id="A0A4R3NNB5"/>
<evidence type="ECO:0000256" key="1">
    <source>
        <dbReference type="SAM" id="Phobius"/>
    </source>
</evidence>
<keyword evidence="1" id="KW-1133">Transmembrane helix</keyword>
<accession>A0A4R3NNB5</accession>
<gene>
    <name evidence="3" type="ORF">EC835_107200</name>
</gene>
<dbReference type="OrthoDB" id="948134at2"/>
<organism evidence="3 4">
    <name type="scientific">Providencia alcalifaciens</name>
    <dbReference type="NCBI Taxonomy" id="126385"/>
    <lineage>
        <taxon>Bacteria</taxon>
        <taxon>Pseudomonadati</taxon>
        <taxon>Pseudomonadota</taxon>
        <taxon>Gammaproteobacteria</taxon>
        <taxon>Enterobacterales</taxon>
        <taxon>Morganellaceae</taxon>
        <taxon>Providencia</taxon>
    </lineage>
</organism>
<protein>
    <submittedName>
        <fullName evidence="3">Membrane protein DedA with SNARE-associated domain</fullName>
    </submittedName>
</protein>
<sequence>MSEVLTQWLMEYGYWAVFLGAMLEGETAAFLSGVAAHNQLLSYPLTMLFAALGGVVSDNVLFFVGRYAGARVLPKFQKHQSKIIRVQQLIQRHENWIIIGIRFAYGMRTVGPIIIGASKVNPLRFFALNILGGAIWGCLIVSIGYFVSSLIFALPFHPHFSWLAIIVLVIVGVWWIRRRRR</sequence>
<proteinExistence type="predicted"/>
<feature type="transmembrane region" description="Helical" evidence="1">
    <location>
        <begin position="125"/>
        <end position="147"/>
    </location>
</feature>
<feature type="transmembrane region" description="Helical" evidence="1">
    <location>
        <begin position="159"/>
        <end position="176"/>
    </location>
</feature>
<reference evidence="3 4" key="1">
    <citation type="submission" date="2019-03" db="EMBL/GenBank/DDBJ databases">
        <title>Genomic analyses of the natural microbiome of Caenorhabditis elegans.</title>
        <authorList>
            <person name="Samuel B."/>
        </authorList>
    </citation>
    <scope>NUCLEOTIDE SEQUENCE [LARGE SCALE GENOMIC DNA]</scope>
    <source>
        <strain evidence="3 4">JUb102</strain>
    </source>
</reference>
<keyword evidence="1" id="KW-0812">Transmembrane</keyword>
<evidence type="ECO:0000313" key="4">
    <source>
        <dbReference type="Proteomes" id="UP000295055"/>
    </source>
</evidence>
<dbReference type="InterPro" id="IPR032816">
    <property type="entry name" value="VTT_dom"/>
</dbReference>
<dbReference type="Proteomes" id="UP000295055">
    <property type="component" value="Unassembled WGS sequence"/>
</dbReference>
<feature type="transmembrane region" description="Helical" evidence="1">
    <location>
        <begin position="47"/>
        <end position="68"/>
    </location>
</feature>
<dbReference type="GO" id="GO:0005886">
    <property type="term" value="C:plasma membrane"/>
    <property type="evidence" value="ECO:0007669"/>
    <property type="project" value="UniProtKB-ARBA"/>
</dbReference>
<dbReference type="PANTHER" id="PTHR42709">
    <property type="entry name" value="ALKALINE PHOSPHATASE LIKE PROTEIN"/>
    <property type="match status" value="1"/>
</dbReference>
<dbReference type="EMBL" id="SMAS01000007">
    <property type="protein sequence ID" value="TCT31671.1"/>
    <property type="molecule type" value="Genomic_DNA"/>
</dbReference>
<dbReference type="RefSeq" id="WP_132496782.1">
    <property type="nucleotide sequence ID" value="NZ_SMAS01000007.1"/>
</dbReference>